<keyword evidence="5 7" id="KW-0472">Membrane</keyword>
<feature type="coiled-coil region" evidence="6">
    <location>
        <begin position="92"/>
        <end position="151"/>
    </location>
</feature>
<dbReference type="AlphaFoldDB" id="A0A9Y2AJI8"/>
<evidence type="ECO:0000313" key="9">
    <source>
        <dbReference type="EMBL" id="WIW71547.1"/>
    </source>
</evidence>
<accession>A0A9Y2AJI8</accession>
<dbReference type="SUPFAM" id="SSF111369">
    <property type="entry name" value="HlyD-like secretion proteins"/>
    <property type="match status" value="1"/>
</dbReference>
<evidence type="ECO:0000256" key="2">
    <source>
        <dbReference type="ARBA" id="ARBA00009477"/>
    </source>
</evidence>
<evidence type="ECO:0000256" key="1">
    <source>
        <dbReference type="ARBA" id="ARBA00004167"/>
    </source>
</evidence>
<organism evidence="9 10">
    <name type="scientific">Selenobaculum gibii</name>
    <dbReference type="NCBI Taxonomy" id="3054208"/>
    <lineage>
        <taxon>Bacteria</taxon>
        <taxon>Bacillati</taxon>
        <taxon>Bacillota</taxon>
        <taxon>Negativicutes</taxon>
        <taxon>Selenomonadales</taxon>
        <taxon>Selenomonadaceae</taxon>
        <taxon>Selenobaculum</taxon>
    </lineage>
</organism>
<keyword evidence="3 7" id="KW-0812">Transmembrane</keyword>
<evidence type="ECO:0000313" key="10">
    <source>
        <dbReference type="Proteomes" id="UP001243623"/>
    </source>
</evidence>
<comment type="similarity">
    <text evidence="2">Belongs to the membrane fusion protein (MFP) (TC 8.A.1) family.</text>
</comment>
<dbReference type="PANTHER" id="PTHR30386:SF26">
    <property type="entry name" value="TRANSPORT PROTEIN COMB"/>
    <property type="match status" value="1"/>
</dbReference>
<dbReference type="InterPro" id="IPR050739">
    <property type="entry name" value="MFP"/>
</dbReference>
<keyword evidence="6" id="KW-0175">Coiled coil</keyword>
<dbReference type="Proteomes" id="UP001243623">
    <property type="component" value="Chromosome"/>
</dbReference>
<dbReference type="Gene3D" id="2.40.30.170">
    <property type="match status" value="1"/>
</dbReference>
<evidence type="ECO:0000256" key="5">
    <source>
        <dbReference type="ARBA" id="ARBA00023136"/>
    </source>
</evidence>
<evidence type="ECO:0000259" key="8">
    <source>
        <dbReference type="Pfam" id="PF25973"/>
    </source>
</evidence>
<evidence type="ECO:0000256" key="4">
    <source>
        <dbReference type="ARBA" id="ARBA00022989"/>
    </source>
</evidence>
<dbReference type="EMBL" id="CP120678">
    <property type="protein sequence ID" value="WIW71547.1"/>
    <property type="molecule type" value="Genomic_DNA"/>
</dbReference>
<dbReference type="Pfam" id="PF25973">
    <property type="entry name" value="BSH_CzcB"/>
    <property type="match status" value="1"/>
</dbReference>
<dbReference type="PANTHER" id="PTHR30386">
    <property type="entry name" value="MEMBRANE FUSION SUBUNIT OF EMRAB-TOLC MULTIDRUG EFFLUX PUMP"/>
    <property type="match status" value="1"/>
</dbReference>
<keyword evidence="4 7" id="KW-1133">Transmembrane helix</keyword>
<feature type="domain" description="CzcB-like barrel-sandwich hybrid" evidence="8">
    <location>
        <begin position="53"/>
        <end position="256"/>
    </location>
</feature>
<dbReference type="RefSeq" id="WP_147667946.1">
    <property type="nucleotide sequence ID" value="NZ_CP120678.1"/>
</dbReference>
<protein>
    <submittedName>
        <fullName evidence="9">Efflux RND transporter periplasmic adaptor subunit</fullName>
    </submittedName>
</protein>
<comment type="subcellular location">
    <subcellularLocation>
        <location evidence="1">Membrane</location>
        <topology evidence="1">Single-pass membrane protein</topology>
    </subcellularLocation>
</comment>
<reference evidence="9" key="1">
    <citation type="submission" date="2023-03" db="EMBL/GenBank/DDBJ databases">
        <title>Selenobaculum gbiensis gen. nov. sp. nov., a new bacterium isolated from the gut microbiota of IBD patient.</title>
        <authorList>
            <person name="Yeo S."/>
            <person name="Park H."/>
            <person name="Huh C.S."/>
        </authorList>
    </citation>
    <scope>NUCLEOTIDE SEQUENCE</scope>
    <source>
        <strain evidence="9">ICN-92133</strain>
    </source>
</reference>
<keyword evidence="10" id="KW-1185">Reference proteome</keyword>
<evidence type="ECO:0000256" key="7">
    <source>
        <dbReference type="SAM" id="Phobius"/>
    </source>
</evidence>
<sequence>MEIDITEKVYKIIKYCLICILFLVLGMSSIIYCWQKNDVYLVISDAQIQGKNVNIMSKVSGTVQDILVEDGAMVEAGQTIAILQVEISPEQIKELENNLENEKLHYNNILSTPDVITPSVQNNTVVDQASVESAQKNLDRAAANRDKMEKLFAMGAISAVQNNAAQVAYQAALDNFTAANTPRVNSTAVVNQVANKQELLRIAQLQIDQAKLAYEQSKSAQQSAVITAPVSGMVNLNSFTIDTKVQAGQNLFTVSDIADVWVEAKINRNDVYKVGLGNFSSYSITEYPRLIFKGTVFDIIGDEALEQVDDNMAILKISVPMDEDTVFKPGMRVNLKITL</sequence>
<name>A0A9Y2AJI8_9FIRM</name>
<evidence type="ECO:0000256" key="3">
    <source>
        <dbReference type="ARBA" id="ARBA00022692"/>
    </source>
</evidence>
<feature type="transmembrane region" description="Helical" evidence="7">
    <location>
        <begin position="12"/>
        <end position="32"/>
    </location>
</feature>
<evidence type="ECO:0000256" key="6">
    <source>
        <dbReference type="SAM" id="Coils"/>
    </source>
</evidence>
<dbReference type="KEGG" id="sgbi:P3F81_04375"/>
<dbReference type="Gene3D" id="2.40.50.100">
    <property type="match status" value="1"/>
</dbReference>
<proteinExistence type="inferred from homology"/>
<dbReference type="GO" id="GO:0016020">
    <property type="term" value="C:membrane"/>
    <property type="evidence" value="ECO:0007669"/>
    <property type="project" value="UniProtKB-SubCell"/>
</dbReference>
<gene>
    <name evidence="9" type="ORF">P3F81_04375</name>
</gene>
<dbReference type="InterPro" id="IPR058647">
    <property type="entry name" value="BSH_CzcB-like"/>
</dbReference>